<dbReference type="GO" id="GO:0031176">
    <property type="term" value="F:endo-1,4-beta-xylanase activity"/>
    <property type="evidence" value="ECO:0007669"/>
    <property type="project" value="UniProtKB-EC"/>
</dbReference>
<protein>
    <recommendedName>
        <fullName evidence="9">Beta-xylanase</fullName>
        <ecNumber evidence="9">3.2.1.8</ecNumber>
    </recommendedName>
</protein>
<evidence type="ECO:0000256" key="6">
    <source>
        <dbReference type="ARBA" id="ARBA00023004"/>
    </source>
</evidence>
<reference evidence="11" key="2">
    <citation type="submission" date="2020-08" db="EMBL/GenBank/DDBJ databases">
        <title>Draft Genome Sequence of Cumin Blight Pathogen Alternaria burnsii.</title>
        <authorList>
            <person name="Feng Z."/>
        </authorList>
    </citation>
    <scope>NUCLEOTIDE SEQUENCE</scope>
    <source>
        <strain evidence="11">CBS107.38</strain>
    </source>
</reference>
<reference evidence="11" key="1">
    <citation type="submission" date="2020-01" db="EMBL/GenBank/DDBJ databases">
        <authorList>
            <person name="Feng Z.H.Z."/>
        </authorList>
    </citation>
    <scope>NUCLEOTIDE SEQUENCE</scope>
    <source>
        <strain evidence="11">CBS107.38</strain>
    </source>
</reference>
<dbReference type="GO" id="GO:0032259">
    <property type="term" value="P:methylation"/>
    <property type="evidence" value="ECO:0007669"/>
    <property type="project" value="UniProtKB-KW"/>
</dbReference>
<dbReference type="InterPro" id="IPR017972">
    <property type="entry name" value="Cyt_P450_CS"/>
</dbReference>
<name>A0A8H7EDK3_9PLEO</name>
<evidence type="ECO:0000256" key="4">
    <source>
        <dbReference type="ARBA" id="ARBA00022723"/>
    </source>
</evidence>
<evidence type="ECO:0000256" key="9">
    <source>
        <dbReference type="RuleBase" id="RU361174"/>
    </source>
</evidence>
<comment type="catalytic activity">
    <reaction evidence="9">
        <text>Endohydrolysis of (1-&gt;4)-beta-D-xylosidic linkages in xylans.</text>
        <dbReference type="EC" id="3.2.1.8"/>
    </reaction>
</comment>
<evidence type="ECO:0000313" key="12">
    <source>
        <dbReference type="Proteomes" id="UP000596902"/>
    </source>
</evidence>
<dbReference type="EMBL" id="JAAABM010000011">
    <property type="protein sequence ID" value="KAF7674212.1"/>
    <property type="molecule type" value="Genomic_DNA"/>
</dbReference>
<keyword evidence="12" id="KW-1185">Reference proteome</keyword>
<dbReference type="GO" id="GO:0008168">
    <property type="term" value="F:methyltransferase activity"/>
    <property type="evidence" value="ECO:0007669"/>
    <property type="project" value="UniProtKB-KW"/>
</dbReference>
<dbReference type="Proteomes" id="UP000596902">
    <property type="component" value="Unassembled WGS sequence"/>
</dbReference>
<keyword evidence="11" id="KW-0808">Transferase</keyword>
<dbReference type="Gene3D" id="1.10.630.10">
    <property type="entry name" value="Cytochrome P450"/>
    <property type="match status" value="1"/>
</dbReference>
<dbReference type="GeneID" id="62206203"/>
<comment type="similarity">
    <text evidence="3">Belongs to the cytochrome P450 family.</text>
</comment>
<dbReference type="Pfam" id="PF00331">
    <property type="entry name" value="Glyco_hydro_10"/>
    <property type="match status" value="1"/>
</dbReference>
<keyword evidence="7 9" id="KW-0119">Carbohydrate metabolism</keyword>
<keyword evidence="9" id="KW-0326">Glycosidase</keyword>
<dbReference type="EC" id="3.2.1.8" evidence="9"/>
<dbReference type="SUPFAM" id="SSF51445">
    <property type="entry name" value="(Trans)glycosidases"/>
    <property type="match status" value="1"/>
</dbReference>
<dbReference type="PANTHER" id="PTHR24305">
    <property type="entry name" value="CYTOCHROME P450"/>
    <property type="match status" value="1"/>
</dbReference>
<dbReference type="PROSITE" id="PS51760">
    <property type="entry name" value="GH10_2"/>
    <property type="match status" value="1"/>
</dbReference>
<evidence type="ECO:0000256" key="1">
    <source>
        <dbReference type="ARBA" id="ARBA00001971"/>
    </source>
</evidence>
<dbReference type="AlphaFoldDB" id="A0A8H7EDK3"/>
<comment type="cofactor">
    <cofactor evidence="1">
        <name>heme</name>
        <dbReference type="ChEBI" id="CHEBI:30413"/>
    </cofactor>
</comment>
<dbReference type="InterPro" id="IPR001128">
    <property type="entry name" value="Cyt_P450"/>
</dbReference>
<keyword evidence="11" id="KW-0489">Methyltransferase</keyword>
<keyword evidence="5 9" id="KW-0378">Hydrolase</keyword>
<evidence type="ECO:0000256" key="7">
    <source>
        <dbReference type="ARBA" id="ARBA00023277"/>
    </source>
</evidence>
<proteinExistence type="inferred from homology"/>
<dbReference type="GO" id="GO:0016705">
    <property type="term" value="F:oxidoreductase activity, acting on paired donors, with incorporation or reduction of molecular oxygen"/>
    <property type="evidence" value="ECO:0007669"/>
    <property type="project" value="InterPro"/>
</dbReference>
<dbReference type="SUPFAM" id="SSF48264">
    <property type="entry name" value="Cytochrome P450"/>
    <property type="match status" value="1"/>
</dbReference>
<dbReference type="GO" id="GO:0020037">
    <property type="term" value="F:heme binding"/>
    <property type="evidence" value="ECO:0007669"/>
    <property type="project" value="InterPro"/>
</dbReference>
<dbReference type="GO" id="GO:0000272">
    <property type="term" value="P:polysaccharide catabolic process"/>
    <property type="evidence" value="ECO:0007669"/>
    <property type="project" value="UniProtKB-KW"/>
</dbReference>
<organism evidence="11 12">
    <name type="scientific">Alternaria burnsii</name>
    <dbReference type="NCBI Taxonomy" id="1187904"/>
    <lineage>
        <taxon>Eukaryota</taxon>
        <taxon>Fungi</taxon>
        <taxon>Dikarya</taxon>
        <taxon>Ascomycota</taxon>
        <taxon>Pezizomycotina</taxon>
        <taxon>Dothideomycetes</taxon>
        <taxon>Pleosporomycetidae</taxon>
        <taxon>Pleosporales</taxon>
        <taxon>Pleosporineae</taxon>
        <taxon>Pleosporaceae</taxon>
        <taxon>Alternaria</taxon>
        <taxon>Alternaria sect. Alternaria</taxon>
    </lineage>
</organism>
<dbReference type="PROSITE" id="PS00086">
    <property type="entry name" value="CYTOCHROME_P450"/>
    <property type="match status" value="1"/>
</dbReference>
<dbReference type="GO" id="GO:0005506">
    <property type="term" value="F:iron ion binding"/>
    <property type="evidence" value="ECO:0007669"/>
    <property type="project" value="InterPro"/>
</dbReference>
<evidence type="ECO:0000259" key="10">
    <source>
        <dbReference type="PROSITE" id="PS51760"/>
    </source>
</evidence>
<gene>
    <name evidence="11" type="ORF">GT037_007978</name>
</gene>
<comment type="caution">
    <text evidence="11">The sequence shown here is derived from an EMBL/GenBank/DDBJ whole genome shotgun (WGS) entry which is preliminary data.</text>
</comment>
<dbReference type="InterPro" id="IPR050121">
    <property type="entry name" value="Cytochrome_P450_monoxygenase"/>
</dbReference>
<keyword evidence="8 9" id="KW-0624">Polysaccharide degradation</keyword>
<evidence type="ECO:0000256" key="5">
    <source>
        <dbReference type="ARBA" id="ARBA00022801"/>
    </source>
</evidence>
<dbReference type="InterPro" id="IPR017853">
    <property type="entry name" value="GH"/>
</dbReference>
<evidence type="ECO:0000256" key="8">
    <source>
        <dbReference type="ARBA" id="ARBA00023326"/>
    </source>
</evidence>
<evidence type="ECO:0000256" key="3">
    <source>
        <dbReference type="ARBA" id="ARBA00010617"/>
    </source>
</evidence>
<dbReference type="SMART" id="SM00633">
    <property type="entry name" value="Glyco_10"/>
    <property type="match status" value="1"/>
</dbReference>
<dbReference type="PANTHER" id="PTHR24305:SF232">
    <property type="entry name" value="P450, PUTATIVE (EUROFUNG)-RELATED"/>
    <property type="match status" value="1"/>
</dbReference>
<feature type="non-terminal residue" evidence="11">
    <location>
        <position position="1"/>
    </location>
</feature>
<dbReference type="PRINTS" id="PR00134">
    <property type="entry name" value="GLHYDRLASE10"/>
</dbReference>
<dbReference type="Gene3D" id="3.20.20.80">
    <property type="entry name" value="Glycosidases"/>
    <property type="match status" value="1"/>
</dbReference>
<keyword evidence="6" id="KW-0408">Iron</keyword>
<evidence type="ECO:0000256" key="2">
    <source>
        <dbReference type="ARBA" id="ARBA00007495"/>
    </source>
</evidence>
<dbReference type="Pfam" id="PF00067">
    <property type="entry name" value="p450"/>
    <property type="match status" value="1"/>
</dbReference>
<dbReference type="GO" id="GO:0004497">
    <property type="term" value="F:monooxygenase activity"/>
    <property type="evidence" value="ECO:0007669"/>
    <property type="project" value="InterPro"/>
</dbReference>
<dbReference type="RefSeq" id="XP_038784526.1">
    <property type="nucleotide sequence ID" value="XM_038933025.1"/>
</dbReference>
<sequence>MQKLHPLSKFPGPWYASSFSVFGAIVSVLHKEPQFFMYLVEKYGTDSPIRISPTMLLFPKPSALKDIYRDPQCNTRGGMYDSGALGPPHLVSTIDGEKHRVLRKALSNAPWSIGPLKNAWEPRFDEQVFLLIKKLKEHAEAKRTICLSDKVAEFAADILSIISFTQPFGSVENQRDEKYLLTNWRKGLTFFGFSGRCRFFRERILRLPVVGSLLLPTTSNDYGMGWLMGEADRQVTRREQQNKEKPFDGRPDFLQHCLDARYSDGSPLTPTQKRAHVTLLYQAGADTTGTALGCILRLILTDPSTLARVRAELDAAESSGLLSTPIRYDETLQHLPFFVACIKEGLRLFPPAPNLFPRVIPKEGKVIDGHYVPGGMDVTSHAFTVQRDKEFYGQDAEDFKPDMWLQSEKRNFELEAAQFTFGIGARICLGKDVAKLEMYKVLPEIIRRFDIQVKKPGSYVVDGGVAYNVDFLVELTLFRVAHQLPSWDARTILTMHLLTLSTLLAFGSIAVCTPLDPRQQTATALDAAIKARGRSYIGTSLTIRNDNTEQNIIRSAEFGSITPENAMKWDATEPNRGQFNWGSADAIANFATQNGKQMRCHTLVWYSQLPGWVNQINNNATLMSVMENHIKQVMGRYKGKCTHWDVVNEALNEDGTNRDNVFLRLIGEQYLPIAFRMAAAADPSAKLYYNDYNLEYGTAKHLGALRIVKLVQSWGVKIDGVGLQGHLVSEPTGTQSEVTPSVAVLTKVLQDYANLGVDVAYTELDVRSRTPSNTQKLADAAAAWARIAQSCINVQRCVGMTIW</sequence>
<evidence type="ECO:0000313" key="11">
    <source>
        <dbReference type="EMBL" id="KAF7674212.1"/>
    </source>
</evidence>
<feature type="domain" description="GH10" evidence="10">
    <location>
        <begin position="519"/>
        <end position="803"/>
    </location>
</feature>
<dbReference type="InterPro" id="IPR036396">
    <property type="entry name" value="Cyt_P450_sf"/>
</dbReference>
<dbReference type="InterPro" id="IPR001000">
    <property type="entry name" value="GH10_dom"/>
</dbReference>
<keyword evidence="4" id="KW-0479">Metal-binding</keyword>
<comment type="similarity">
    <text evidence="2 9">Belongs to the glycosyl hydrolase 10 (cellulase F) family.</text>
</comment>
<accession>A0A8H7EDK3</accession>